<evidence type="ECO:0000256" key="4">
    <source>
        <dbReference type="ARBA" id="ARBA00022840"/>
    </source>
</evidence>
<proteinExistence type="predicted"/>
<dbReference type="PANTHER" id="PTHR43289:SF6">
    <property type="entry name" value="SERINE_THREONINE-PROTEIN KINASE NEKL-3"/>
    <property type="match status" value="1"/>
</dbReference>
<evidence type="ECO:0000313" key="8">
    <source>
        <dbReference type="Proteomes" id="UP000315082"/>
    </source>
</evidence>
<dbReference type="PANTHER" id="PTHR43289">
    <property type="entry name" value="MITOGEN-ACTIVATED PROTEIN KINASE KINASE KINASE 20-RELATED"/>
    <property type="match status" value="1"/>
</dbReference>
<dbReference type="PROSITE" id="PS50011">
    <property type="entry name" value="PROTEIN_KINASE_DOM"/>
    <property type="match status" value="1"/>
</dbReference>
<evidence type="ECO:0000259" key="6">
    <source>
        <dbReference type="PROSITE" id="PS50011"/>
    </source>
</evidence>
<dbReference type="GO" id="GO:0016787">
    <property type="term" value="F:hydrolase activity"/>
    <property type="evidence" value="ECO:0007669"/>
    <property type="project" value="InterPro"/>
</dbReference>
<gene>
    <name evidence="7" type="primary">pknE_2</name>
    <name evidence="7" type="ORF">Poly24_18270</name>
</gene>
<keyword evidence="3 7" id="KW-0418">Kinase</keyword>
<protein>
    <submittedName>
        <fullName evidence="7">Serine/threonine-protein kinase PknE</fullName>
        <ecNumber evidence="7">2.7.11.1</ecNumber>
    </submittedName>
</protein>
<dbReference type="GO" id="GO:0004674">
    <property type="term" value="F:protein serine/threonine kinase activity"/>
    <property type="evidence" value="ECO:0007669"/>
    <property type="project" value="UniProtKB-EC"/>
</dbReference>
<dbReference type="RefSeq" id="WP_145093451.1">
    <property type="nucleotide sequence ID" value="NZ_CP036348.1"/>
</dbReference>
<dbReference type="InterPro" id="IPR017441">
    <property type="entry name" value="Protein_kinase_ATP_BS"/>
</dbReference>
<keyword evidence="8" id="KW-1185">Reference proteome</keyword>
<name>A0A518JRF2_9BACT</name>
<dbReference type="CDD" id="cd14014">
    <property type="entry name" value="STKc_PknB_like"/>
    <property type="match status" value="1"/>
</dbReference>
<dbReference type="SUPFAM" id="SSF56112">
    <property type="entry name" value="Protein kinase-like (PK-like)"/>
    <property type="match status" value="1"/>
</dbReference>
<dbReference type="InterPro" id="IPR000719">
    <property type="entry name" value="Prot_kinase_dom"/>
</dbReference>
<dbReference type="Gene3D" id="3.30.200.20">
    <property type="entry name" value="Phosphorylase Kinase, domain 1"/>
    <property type="match status" value="1"/>
</dbReference>
<dbReference type="InterPro" id="IPR011009">
    <property type="entry name" value="Kinase-like_dom_sf"/>
</dbReference>
<dbReference type="GO" id="GO:0005524">
    <property type="term" value="F:ATP binding"/>
    <property type="evidence" value="ECO:0007669"/>
    <property type="project" value="UniProtKB-UniRule"/>
</dbReference>
<evidence type="ECO:0000256" key="5">
    <source>
        <dbReference type="PROSITE-ProRule" id="PRU10141"/>
    </source>
</evidence>
<evidence type="ECO:0000256" key="1">
    <source>
        <dbReference type="ARBA" id="ARBA00022679"/>
    </source>
</evidence>
<evidence type="ECO:0000256" key="2">
    <source>
        <dbReference type="ARBA" id="ARBA00022741"/>
    </source>
</evidence>
<dbReference type="AlphaFoldDB" id="A0A518JRF2"/>
<dbReference type="Proteomes" id="UP000315082">
    <property type="component" value="Chromosome"/>
</dbReference>
<dbReference type="KEGG" id="rcf:Poly24_18270"/>
<dbReference type="PROSITE" id="PS00107">
    <property type="entry name" value="PROTEIN_KINASE_ATP"/>
    <property type="match status" value="1"/>
</dbReference>
<feature type="domain" description="Protein kinase" evidence="6">
    <location>
        <begin position="108"/>
        <end position="374"/>
    </location>
</feature>
<accession>A0A518JRF2</accession>
<dbReference type="OrthoDB" id="267889at2"/>
<evidence type="ECO:0000313" key="7">
    <source>
        <dbReference type="EMBL" id="QDV68119.1"/>
    </source>
</evidence>
<evidence type="ECO:0000256" key="3">
    <source>
        <dbReference type="ARBA" id="ARBA00022777"/>
    </source>
</evidence>
<dbReference type="EC" id="2.7.11.1" evidence="7"/>
<dbReference type="EMBL" id="CP036348">
    <property type="protein sequence ID" value="QDV68119.1"/>
    <property type="molecule type" value="Genomic_DNA"/>
</dbReference>
<sequence>MSGNSPSQRSRSQAAIVNEALLNEFVNGRLDSATELRVAAMIECNPALQAHIVTIAGAGFLKRVEAAKTAAPCATQGDPCVGEKRVSKSYSNAPPAGLPIELAQCTDYQIFKELGRGGMGVVYLAKYVPMDRVEVLKVLSEQLVKKDVAKQRFRNEMRAIGKLNHPAIATAYQQVPLPTQLVFSMEYVPGIDLHRFIRKYHPVPIPVACALAFQIAEALQHANSKQTVHRDIKPSNVMVFKEDGNLRIKILDFGLAKASSERDSEGLTVDGTMLGTPEYMAPEQALNAAGADIRADIYSLGCTLYHLLMGKPPFVGNFQSILMSHAQQEAEYISFTRLDVPVELSEIIATMMAKNPSKRYATPNQVAEALKPFAGKASIKSQTRLEPAKIDTHFDFASPSRDTSTEQPASTIDPVLATAGNSQRSVAASISDLKVVDRRFTKSIPSAKRHRSAAGRFKPPPKLGIAIGGSFLAALLATVFMFRTGEGTIVIENAPEDSEVLVDQESIRLSWNKGKDVATVRVKPGTRHVEVRSGGNRIAGETVSIESNENKLIVVSLTNDIEPESHASLKTTPSPAPVPIDSSPSVEGIINGDFSDGLNGWTLEGGATGFRNFTHDGQPGLTTFGTQKDHNKGRMFQTFRVPMYAEALSFNVHGGRNQDTLWIALLHNQVSVNRVTGKNSTQGFDVEWDLSSLRGENVTLEIVDKSNAIYGFIGICWIKIIPDIQLKAARQDAAATGSALFNGVDLTGWKGDERFWSVESGCIVGRCSADTLTQNRIYLFSDVQTSGDFELAFDCKVSSGGNSGVIYRAIQTDQNPIALGYQIDVNLQRKASGSNYEAEGRGILASVANKVVINPDGNARIEKTRQDAEALSQVVKPDAWNHYRVVAKGRTMTHWINGWLMSQVTDEDLTNFRSKGSIGLQLHGWVPMEVRFKDIILQTKPDGFVSLFDGSDTDAWQELGPFEFRDGLLIGNGKRGNAISRKEYGDFELVADWKIGTGANSGIYYREPATRLVKFGNEYAISDDIFDGMEVPEDKKTGSLYGVVPASTDLKTRVGQWNTSRIVCRRSEVQHWLNGRPTAFYSTEGEQWLKLLESNRLSEAQKQQIGIRNQGHILLQSNSGEIAFRDVRIRELKHEPAELIDLEEGSILHGTRSYIEGFWEGKTVSYSLHINKRSGKTFEGYKYDQRERTNMATVEGLIEGNTIQWTETNGTTVYEASGVFIDGVITFAFTGNFSGRPGTQGVGKIAWP</sequence>
<keyword evidence="2 5" id="KW-0547">Nucleotide-binding</keyword>
<dbReference type="Pfam" id="PF00069">
    <property type="entry name" value="Pkinase"/>
    <property type="match status" value="1"/>
</dbReference>
<dbReference type="Pfam" id="PF06439">
    <property type="entry name" value="3keto-disac_hyd"/>
    <property type="match status" value="2"/>
</dbReference>
<reference evidence="7 8" key="1">
    <citation type="submission" date="2019-02" db="EMBL/GenBank/DDBJ databases">
        <title>Deep-cultivation of Planctomycetes and their phenomic and genomic characterization uncovers novel biology.</title>
        <authorList>
            <person name="Wiegand S."/>
            <person name="Jogler M."/>
            <person name="Boedeker C."/>
            <person name="Pinto D."/>
            <person name="Vollmers J."/>
            <person name="Rivas-Marin E."/>
            <person name="Kohn T."/>
            <person name="Peeters S.H."/>
            <person name="Heuer A."/>
            <person name="Rast P."/>
            <person name="Oberbeckmann S."/>
            <person name="Bunk B."/>
            <person name="Jeske O."/>
            <person name="Meyerdierks A."/>
            <person name="Storesund J.E."/>
            <person name="Kallscheuer N."/>
            <person name="Luecker S."/>
            <person name="Lage O.M."/>
            <person name="Pohl T."/>
            <person name="Merkel B.J."/>
            <person name="Hornburger P."/>
            <person name="Mueller R.-W."/>
            <person name="Bruemmer F."/>
            <person name="Labrenz M."/>
            <person name="Spormann A.M."/>
            <person name="Op den Camp H."/>
            <person name="Overmann J."/>
            <person name="Amann R."/>
            <person name="Jetten M.S.M."/>
            <person name="Mascher T."/>
            <person name="Medema M.H."/>
            <person name="Devos D.P."/>
            <person name="Kaster A.-K."/>
            <person name="Ovreas L."/>
            <person name="Rohde M."/>
            <person name="Galperin M.Y."/>
            <person name="Jogler C."/>
        </authorList>
    </citation>
    <scope>NUCLEOTIDE SEQUENCE [LARGE SCALE GENOMIC DNA]</scope>
    <source>
        <strain evidence="7 8">Poly24</strain>
    </source>
</reference>
<dbReference type="InterPro" id="IPR010496">
    <property type="entry name" value="AL/BT2_dom"/>
</dbReference>
<feature type="binding site" evidence="5">
    <location>
        <position position="146"/>
    </location>
    <ligand>
        <name>ATP</name>
        <dbReference type="ChEBI" id="CHEBI:30616"/>
    </ligand>
</feature>
<keyword evidence="1 7" id="KW-0808">Transferase</keyword>
<dbReference type="SMART" id="SM00220">
    <property type="entry name" value="S_TKc"/>
    <property type="match status" value="1"/>
</dbReference>
<dbReference type="Gene3D" id="1.10.510.10">
    <property type="entry name" value="Transferase(Phosphotransferase) domain 1"/>
    <property type="match status" value="1"/>
</dbReference>
<organism evidence="7 8">
    <name type="scientific">Rosistilla carotiformis</name>
    <dbReference type="NCBI Taxonomy" id="2528017"/>
    <lineage>
        <taxon>Bacteria</taxon>
        <taxon>Pseudomonadati</taxon>
        <taxon>Planctomycetota</taxon>
        <taxon>Planctomycetia</taxon>
        <taxon>Pirellulales</taxon>
        <taxon>Pirellulaceae</taxon>
        <taxon>Rosistilla</taxon>
    </lineage>
</organism>
<dbReference type="Gene3D" id="2.60.120.560">
    <property type="entry name" value="Exo-inulinase, domain 1"/>
    <property type="match status" value="2"/>
</dbReference>
<keyword evidence="4 5" id="KW-0067">ATP-binding</keyword>